<dbReference type="GO" id="GO:0016567">
    <property type="term" value="P:protein ubiquitination"/>
    <property type="evidence" value="ECO:0007669"/>
    <property type="project" value="InterPro"/>
</dbReference>
<dbReference type="SUPFAM" id="SSF49599">
    <property type="entry name" value="TRAF domain-like"/>
    <property type="match status" value="1"/>
</dbReference>
<evidence type="ECO:0000259" key="4">
    <source>
        <dbReference type="PROSITE" id="PS50144"/>
    </source>
</evidence>
<dbReference type="Pfam" id="PF22486">
    <property type="entry name" value="MATH_2"/>
    <property type="match status" value="1"/>
</dbReference>
<reference evidence="5" key="2">
    <citation type="submission" date="2021-12" db="EMBL/GenBank/DDBJ databases">
        <title>Resequencing data analysis of finger millet.</title>
        <authorList>
            <person name="Hatakeyama M."/>
            <person name="Aluri S."/>
            <person name="Balachadran M.T."/>
            <person name="Sivarajan S.R."/>
            <person name="Poveda L."/>
            <person name="Shimizu-Inatsugi R."/>
            <person name="Schlapbach R."/>
            <person name="Sreeman S.M."/>
            <person name="Shimizu K.K."/>
        </authorList>
    </citation>
    <scope>NUCLEOTIDE SEQUENCE</scope>
</reference>
<dbReference type="SUPFAM" id="SSF54695">
    <property type="entry name" value="POZ domain"/>
    <property type="match status" value="1"/>
</dbReference>
<gene>
    <name evidence="5" type="primary">ga22704</name>
    <name evidence="5" type="ORF">PR202_ga22704</name>
</gene>
<evidence type="ECO:0000256" key="1">
    <source>
        <dbReference type="ARBA" id="ARBA00004906"/>
    </source>
</evidence>
<feature type="domain" description="BTB" evidence="3">
    <location>
        <begin position="220"/>
        <end position="289"/>
    </location>
</feature>
<sequence>MLHRLLSAVGLASAPTTPWPAAATVDNSPPKPTESAIVAETVPGSHVLAIKGYCRTKALGKGEFISSASFRVGGCRWSILYYPDSRGPTNAGWISVFLQLDKCPGVDARAWCRLVLLDAAGDLVPAHGLAVDGIHRFSPKAGAAAGASSTTWGCHRLITRKALEGSAYLKDDCFRVRCDVTVYKDIRREDAAAAAGRFVAVPPANMSRHMERLLRTGNGADVTFEVAGTTTVAAHRSILAARSPVFMAELFGPMKENAASAWVRVDDMEARVFKALLYFVYTDEMPDEEEGEDKVVMAQHLLVAADRYSLDRLRLMCEDRLCRLVDVSNVGTVLALAEQHECQGLNKACFRFLLSGSNLKAAMPTPGFEHLSVSCPSIVNESGKIISVRDNSPE</sequence>
<dbReference type="PANTHER" id="PTHR26379:SF483">
    <property type="entry name" value="OS11G0619800 PROTEIN"/>
    <property type="match status" value="1"/>
</dbReference>
<dbReference type="Gene3D" id="2.60.210.10">
    <property type="entry name" value="Apoptosis, Tumor Necrosis Factor Receptor Associated Protein 2, Chain A"/>
    <property type="match status" value="1"/>
</dbReference>
<dbReference type="Gene3D" id="1.25.40.420">
    <property type="match status" value="1"/>
</dbReference>
<dbReference type="AlphaFoldDB" id="A0AAV5D3D9"/>
<dbReference type="InterPro" id="IPR056423">
    <property type="entry name" value="BACK_BPM_SPOP"/>
</dbReference>
<dbReference type="InterPro" id="IPR002083">
    <property type="entry name" value="MATH/TRAF_dom"/>
</dbReference>
<dbReference type="EMBL" id="BQKI01000011">
    <property type="protein sequence ID" value="GJN05102.1"/>
    <property type="molecule type" value="Genomic_DNA"/>
</dbReference>
<evidence type="ECO:0000313" key="6">
    <source>
        <dbReference type="Proteomes" id="UP001054889"/>
    </source>
</evidence>
<dbReference type="InterPro" id="IPR011333">
    <property type="entry name" value="SKP1/BTB/POZ_sf"/>
</dbReference>
<proteinExistence type="inferred from homology"/>
<dbReference type="PROSITE" id="PS50097">
    <property type="entry name" value="BTB"/>
    <property type="match status" value="1"/>
</dbReference>
<accession>A0AAV5D3D9</accession>
<dbReference type="Pfam" id="PF24570">
    <property type="entry name" value="BACK_BPM_SPOP"/>
    <property type="match status" value="1"/>
</dbReference>
<dbReference type="Pfam" id="PF00651">
    <property type="entry name" value="BTB"/>
    <property type="match status" value="1"/>
</dbReference>
<dbReference type="CDD" id="cd00121">
    <property type="entry name" value="MATH"/>
    <property type="match status" value="1"/>
</dbReference>
<comment type="similarity">
    <text evidence="2">Belongs to the Tdpoz family.</text>
</comment>
<dbReference type="PROSITE" id="PS50144">
    <property type="entry name" value="MATH"/>
    <property type="match status" value="1"/>
</dbReference>
<name>A0AAV5D3D9_ELECO</name>
<evidence type="ECO:0000313" key="5">
    <source>
        <dbReference type="EMBL" id="GJN05102.1"/>
    </source>
</evidence>
<evidence type="ECO:0000259" key="3">
    <source>
        <dbReference type="PROSITE" id="PS50097"/>
    </source>
</evidence>
<dbReference type="PANTHER" id="PTHR26379">
    <property type="entry name" value="BTB/POZ AND MATH DOMAIN-CONTAINING PROTEIN 1"/>
    <property type="match status" value="1"/>
</dbReference>
<dbReference type="InterPro" id="IPR045005">
    <property type="entry name" value="BPM1-6"/>
</dbReference>
<dbReference type="InterPro" id="IPR000210">
    <property type="entry name" value="BTB/POZ_dom"/>
</dbReference>
<dbReference type="CDD" id="cd18280">
    <property type="entry name" value="BTB_POZ_BPM_plant"/>
    <property type="match status" value="1"/>
</dbReference>
<protein>
    <submittedName>
        <fullName evidence="5">Uncharacterized protein</fullName>
    </submittedName>
</protein>
<dbReference type="SMART" id="SM00225">
    <property type="entry name" value="BTB"/>
    <property type="match status" value="1"/>
</dbReference>
<dbReference type="Gene3D" id="3.30.710.10">
    <property type="entry name" value="Potassium Channel Kv1.1, Chain A"/>
    <property type="match status" value="1"/>
</dbReference>
<organism evidence="5 6">
    <name type="scientific">Eleusine coracana subsp. coracana</name>
    <dbReference type="NCBI Taxonomy" id="191504"/>
    <lineage>
        <taxon>Eukaryota</taxon>
        <taxon>Viridiplantae</taxon>
        <taxon>Streptophyta</taxon>
        <taxon>Embryophyta</taxon>
        <taxon>Tracheophyta</taxon>
        <taxon>Spermatophyta</taxon>
        <taxon>Magnoliopsida</taxon>
        <taxon>Liliopsida</taxon>
        <taxon>Poales</taxon>
        <taxon>Poaceae</taxon>
        <taxon>PACMAD clade</taxon>
        <taxon>Chloridoideae</taxon>
        <taxon>Cynodonteae</taxon>
        <taxon>Eleusininae</taxon>
        <taxon>Eleusine</taxon>
    </lineage>
</organism>
<reference evidence="5" key="1">
    <citation type="journal article" date="2018" name="DNA Res.">
        <title>Multiple hybrid de novo genome assembly of finger millet, an orphan allotetraploid crop.</title>
        <authorList>
            <person name="Hatakeyama M."/>
            <person name="Aluri S."/>
            <person name="Balachadran M.T."/>
            <person name="Sivarajan S.R."/>
            <person name="Patrignani A."/>
            <person name="Gruter S."/>
            <person name="Poveda L."/>
            <person name="Shimizu-Inatsugi R."/>
            <person name="Baeten J."/>
            <person name="Francoijs K.J."/>
            <person name="Nataraja K.N."/>
            <person name="Reddy Y.A.N."/>
            <person name="Phadnis S."/>
            <person name="Ravikumar R.L."/>
            <person name="Schlapbach R."/>
            <person name="Sreeman S.M."/>
            <person name="Shimizu K.K."/>
        </authorList>
    </citation>
    <scope>NUCLEOTIDE SEQUENCE</scope>
</reference>
<dbReference type="Proteomes" id="UP001054889">
    <property type="component" value="Unassembled WGS sequence"/>
</dbReference>
<feature type="domain" description="MATH" evidence="4">
    <location>
        <begin position="43"/>
        <end position="180"/>
    </location>
</feature>
<dbReference type="InterPro" id="IPR008974">
    <property type="entry name" value="TRAF-like"/>
</dbReference>
<keyword evidence="6" id="KW-1185">Reference proteome</keyword>
<comment type="caution">
    <text evidence="5">The sequence shown here is derived from an EMBL/GenBank/DDBJ whole genome shotgun (WGS) entry which is preliminary data.</text>
</comment>
<comment type="pathway">
    <text evidence="1">Protein modification; protein ubiquitination.</text>
</comment>
<evidence type="ECO:0000256" key="2">
    <source>
        <dbReference type="ARBA" id="ARBA00010846"/>
    </source>
</evidence>